<comment type="caution">
    <text evidence="2">The sequence shown here is derived from an EMBL/GenBank/DDBJ whole genome shotgun (WGS) entry which is preliminary data.</text>
</comment>
<organism evidence="2 3">
    <name type="scientific">Candidatus Gallibacteroides avistercoris</name>
    <dbReference type="NCBI Taxonomy" id="2840833"/>
    <lineage>
        <taxon>Bacteria</taxon>
        <taxon>Pseudomonadati</taxon>
        <taxon>Bacteroidota</taxon>
        <taxon>Bacteroidia</taxon>
        <taxon>Bacteroidales</taxon>
        <taxon>Bacteroidaceae</taxon>
        <taxon>Bacteroidaceae incertae sedis</taxon>
        <taxon>Candidatus Gallibacteroides</taxon>
    </lineage>
</organism>
<evidence type="ECO:0000313" key="2">
    <source>
        <dbReference type="EMBL" id="HIU54479.1"/>
    </source>
</evidence>
<sequence length="453" mass="51020">MATTQAQMNIIMSEGASITEDSYCFRDEFPTDYIKGKWNEGARITHVAYGSGKWMVTCAKNTGIGMQSYSGIGAFPSQWIKQKWDENYRITDAAYGSSGWVVIMSQGVYDGPQSYYHDSNWPKDWLKEQENEGKHITTLTFGNGKWFVTASSNCNITDQTWYVYENEIPQDKVQEMIEKNYVISEIAAYKNQFVVVYSKGPAYTNHAWMYNIQNWDSAQSWIKENWNENFSITSLGGYMNNSSPTTNNTNNEQIALNRPAYGTYPSQANLFYKGDVFAGHLVINQNNGFYTTSFTSGSLVFVSIYAPKETTDCFILDNMCGQNLIISKDWSSVKITGFGTQLAYNTQCTKEDFDQSEKLYQQINSNTLQVSGGNNNTIINTNSNINDNGGNRNTRRVCPGCNGTGKGMDQITYSPNYTGEDNSEWCSICGKVAPAHTHRQPMCRVCYGKGYVE</sequence>
<evidence type="ECO:0000313" key="3">
    <source>
        <dbReference type="Proteomes" id="UP000824112"/>
    </source>
</evidence>
<dbReference type="EMBL" id="DVNA01000036">
    <property type="protein sequence ID" value="HIU54479.1"/>
    <property type="molecule type" value="Genomic_DNA"/>
</dbReference>
<dbReference type="AlphaFoldDB" id="A0A9D1M6C7"/>
<protein>
    <recommendedName>
        <fullName evidence="1">DUF7477 domain-containing protein</fullName>
    </recommendedName>
</protein>
<dbReference type="Pfam" id="PF24289">
    <property type="entry name" value="DUF7477"/>
    <property type="match status" value="1"/>
</dbReference>
<gene>
    <name evidence="2" type="ORF">IAB03_01575</name>
</gene>
<dbReference type="Proteomes" id="UP000824112">
    <property type="component" value="Unassembled WGS sequence"/>
</dbReference>
<name>A0A9D1M6C7_9BACT</name>
<reference evidence="2" key="1">
    <citation type="submission" date="2020-10" db="EMBL/GenBank/DDBJ databases">
        <authorList>
            <person name="Gilroy R."/>
        </authorList>
    </citation>
    <scope>NUCLEOTIDE SEQUENCE</scope>
    <source>
        <strain evidence="2">CHK158-818</strain>
    </source>
</reference>
<accession>A0A9D1M6C7</accession>
<dbReference type="InterPro" id="IPR055900">
    <property type="entry name" value="DUF7477"/>
</dbReference>
<evidence type="ECO:0000259" key="1">
    <source>
        <dbReference type="Pfam" id="PF24289"/>
    </source>
</evidence>
<reference evidence="2" key="2">
    <citation type="journal article" date="2021" name="PeerJ">
        <title>Extensive microbial diversity within the chicken gut microbiome revealed by metagenomics and culture.</title>
        <authorList>
            <person name="Gilroy R."/>
            <person name="Ravi A."/>
            <person name="Getino M."/>
            <person name="Pursley I."/>
            <person name="Horton D.L."/>
            <person name="Alikhan N.F."/>
            <person name="Baker D."/>
            <person name="Gharbi K."/>
            <person name="Hall N."/>
            <person name="Watson M."/>
            <person name="Adriaenssens E.M."/>
            <person name="Foster-Nyarko E."/>
            <person name="Jarju S."/>
            <person name="Secka A."/>
            <person name="Antonio M."/>
            <person name="Oren A."/>
            <person name="Chaudhuri R.R."/>
            <person name="La Ragione R."/>
            <person name="Hildebrand F."/>
            <person name="Pallen M.J."/>
        </authorList>
    </citation>
    <scope>NUCLEOTIDE SEQUENCE</scope>
    <source>
        <strain evidence="2">CHK158-818</strain>
    </source>
</reference>
<proteinExistence type="predicted"/>
<feature type="domain" description="DUF7477" evidence="1">
    <location>
        <begin position="5"/>
        <end position="94"/>
    </location>
</feature>